<evidence type="ECO:0000256" key="2">
    <source>
        <dbReference type="ARBA" id="ARBA00004370"/>
    </source>
</evidence>
<keyword evidence="7" id="KW-0902">Two-component regulatory system</keyword>
<keyword evidence="8" id="KW-0812">Transmembrane</keyword>
<keyword evidence="5" id="KW-0808">Transferase</keyword>
<dbReference type="SUPFAM" id="SSF47384">
    <property type="entry name" value="Homodimeric domain of signal transducing histidine kinase"/>
    <property type="match status" value="1"/>
</dbReference>
<comment type="subcellular location">
    <subcellularLocation>
        <location evidence="2">Membrane</location>
    </subcellularLocation>
</comment>
<feature type="domain" description="Histidine kinase" evidence="9">
    <location>
        <begin position="364"/>
        <end position="578"/>
    </location>
</feature>
<dbReference type="Gene3D" id="1.10.287.130">
    <property type="match status" value="1"/>
</dbReference>
<evidence type="ECO:0000259" key="10">
    <source>
        <dbReference type="PROSITE" id="PS50112"/>
    </source>
</evidence>
<dbReference type="Proteomes" id="UP000664256">
    <property type="component" value="Unassembled WGS sequence"/>
</dbReference>
<feature type="transmembrane region" description="Helical" evidence="8">
    <location>
        <begin position="167"/>
        <end position="186"/>
    </location>
</feature>
<evidence type="ECO:0000259" key="9">
    <source>
        <dbReference type="PROSITE" id="PS50109"/>
    </source>
</evidence>
<keyword evidence="6 11" id="KW-0418">Kinase</keyword>
<dbReference type="PROSITE" id="PS50109">
    <property type="entry name" value="HIS_KIN"/>
    <property type="match status" value="1"/>
</dbReference>
<keyword evidence="4" id="KW-0597">Phosphoprotein</keyword>
<evidence type="ECO:0000256" key="4">
    <source>
        <dbReference type="ARBA" id="ARBA00022553"/>
    </source>
</evidence>
<dbReference type="Gene3D" id="3.30.565.10">
    <property type="entry name" value="Histidine kinase-like ATPase, C-terminal domain"/>
    <property type="match status" value="1"/>
</dbReference>
<dbReference type="InterPro" id="IPR003594">
    <property type="entry name" value="HATPase_dom"/>
</dbReference>
<proteinExistence type="predicted"/>
<dbReference type="PANTHER" id="PTHR45453">
    <property type="entry name" value="PHOSPHATE REGULON SENSOR PROTEIN PHOR"/>
    <property type="match status" value="1"/>
</dbReference>
<dbReference type="InterPro" id="IPR036097">
    <property type="entry name" value="HisK_dim/P_sf"/>
</dbReference>
<dbReference type="SUPFAM" id="SSF55874">
    <property type="entry name" value="ATPase domain of HSP90 chaperone/DNA topoisomerase II/histidine kinase"/>
    <property type="match status" value="1"/>
</dbReference>
<accession>A0ABS3H9X9</accession>
<dbReference type="GO" id="GO:0016301">
    <property type="term" value="F:kinase activity"/>
    <property type="evidence" value="ECO:0007669"/>
    <property type="project" value="UniProtKB-KW"/>
</dbReference>
<dbReference type="Pfam" id="PF02518">
    <property type="entry name" value="HATPase_c"/>
    <property type="match status" value="1"/>
</dbReference>
<gene>
    <name evidence="11" type="ORF">JZO76_12100</name>
</gene>
<keyword evidence="8" id="KW-1133">Transmembrane helix</keyword>
<dbReference type="PRINTS" id="PR00344">
    <property type="entry name" value="BCTRLSENSOR"/>
</dbReference>
<dbReference type="SMART" id="SM00388">
    <property type="entry name" value="HisKA"/>
    <property type="match status" value="1"/>
</dbReference>
<evidence type="ECO:0000256" key="5">
    <source>
        <dbReference type="ARBA" id="ARBA00022679"/>
    </source>
</evidence>
<dbReference type="InterPro" id="IPR050351">
    <property type="entry name" value="BphY/WalK/GraS-like"/>
</dbReference>
<evidence type="ECO:0000256" key="3">
    <source>
        <dbReference type="ARBA" id="ARBA00012438"/>
    </source>
</evidence>
<evidence type="ECO:0000256" key="8">
    <source>
        <dbReference type="SAM" id="Phobius"/>
    </source>
</evidence>
<evidence type="ECO:0000313" key="12">
    <source>
        <dbReference type="Proteomes" id="UP000664256"/>
    </source>
</evidence>
<evidence type="ECO:0000313" key="11">
    <source>
        <dbReference type="EMBL" id="MBO0450264.1"/>
    </source>
</evidence>
<dbReference type="Pfam" id="PF00512">
    <property type="entry name" value="HisKA"/>
    <property type="match status" value="1"/>
</dbReference>
<organism evidence="11 12">
    <name type="scientific">Candidatus Enterococcus myersii</name>
    <dbReference type="NCBI Taxonomy" id="2815322"/>
    <lineage>
        <taxon>Bacteria</taxon>
        <taxon>Bacillati</taxon>
        <taxon>Bacillota</taxon>
        <taxon>Bacilli</taxon>
        <taxon>Lactobacillales</taxon>
        <taxon>Enterococcaceae</taxon>
        <taxon>Enterococcus</taxon>
    </lineage>
</organism>
<dbReference type="InterPro" id="IPR036890">
    <property type="entry name" value="HATPase_C_sf"/>
</dbReference>
<dbReference type="InterPro" id="IPR000014">
    <property type="entry name" value="PAS"/>
</dbReference>
<dbReference type="RefSeq" id="WP_206904871.1">
    <property type="nucleotide sequence ID" value="NZ_JAFLVT010000018.1"/>
</dbReference>
<comment type="catalytic activity">
    <reaction evidence="1">
        <text>ATP + protein L-histidine = ADP + protein N-phospho-L-histidine.</text>
        <dbReference type="EC" id="2.7.13.3"/>
    </reaction>
</comment>
<name>A0ABS3H9X9_9ENTE</name>
<dbReference type="PROSITE" id="PS50112">
    <property type="entry name" value="PAS"/>
    <property type="match status" value="1"/>
</dbReference>
<dbReference type="EMBL" id="JAFLVT010000018">
    <property type="protein sequence ID" value="MBO0450264.1"/>
    <property type="molecule type" value="Genomic_DNA"/>
</dbReference>
<dbReference type="SMART" id="SM00387">
    <property type="entry name" value="HATPase_c"/>
    <property type="match status" value="1"/>
</dbReference>
<keyword evidence="8" id="KW-0472">Membrane</keyword>
<dbReference type="CDD" id="cd00075">
    <property type="entry name" value="HATPase"/>
    <property type="match status" value="1"/>
</dbReference>
<dbReference type="InterPro" id="IPR005467">
    <property type="entry name" value="His_kinase_dom"/>
</dbReference>
<protein>
    <recommendedName>
        <fullName evidence="3">histidine kinase</fullName>
        <ecNumber evidence="3">2.7.13.3</ecNumber>
    </recommendedName>
</protein>
<dbReference type="Gene3D" id="3.30.450.20">
    <property type="entry name" value="PAS domain"/>
    <property type="match status" value="2"/>
</dbReference>
<comment type="caution">
    <text evidence="11">The sequence shown here is derived from an EMBL/GenBank/DDBJ whole genome shotgun (WGS) entry which is preliminary data.</text>
</comment>
<evidence type="ECO:0000256" key="1">
    <source>
        <dbReference type="ARBA" id="ARBA00000085"/>
    </source>
</evidence>
<dbReference type="PANTHER" id="PTHR45453:SF1">
    <property type="entry name" value="PHOSPHATE REGULON SENSOR PROTEIN PHOR"/>
    <property type="match status" value="1"/>
</dbReference>
<dbReference type="InterPro" id="IPR004358">
    <property type="entry name" value="Sig_transdc_His_kin-like_C"/>
</dbReference>
<feature type="domain" description="PAS" evidence="10">
    <location>
        <begin position="244"/>
        <end position="281"/>
    </location>
</feature>
<keyword evidence="12" id="KW-1185">Reference proteome</keyword>
<dbReference type="EC" id="2.7.13.3" evidence="3"/>
<evidence type="ECO:0000256" key="7">
    <source>
        <dbReference type="ARBA" id="ARBA00023012"/>
    </source>
</evidence>
<reference evidence="11 12" key="1">
    <citation type="submission" date="2021-03" db="EMBL/GenBank/DDBJ databases">
        <title>Enterococcal diversity collection.</title>
        <authorList>
            <person name="Gilmore M.S."/>
            <person name="Schwartzman J."/>
            <person name="Van Tyne D."/>
            <person name="Martin M."/>
            <person name="Earl A.M."/>
            <person name="Manson A.L."/>
            <person name="Straub T."/>
            <person name="Salamzade R."/>
            <person name="Saavedra J."/>
            <person name="Lebreton F."/>
            <person name="Prichula J."/>
            <person name="Schaufler K."/>
            <person name="Gaca A."/>
            <person name="Sgardioli B."/>
            <person name="Wagenaar J."/>
            <person name="Strong T."/>
        </authorList>
    </citation>
    <scope>NUCLEOTIDE SEQUENCE [LARGE SCALE GENOMIC DNA]</scope>
    <source>
        <strain evidence="11 12">MJM12</strain>
    </source>
</reference>
<evidence type="ECO:0000256" key="6">
    <source>
        <dbReference type="ARBA" id="ARBA00022777"/>
    </source>
</evidence>
<sequence length="578" mass="65765">MKKRRVLEYLLWITTLLVLFVGAWQLIGGFFEHQVLSQQENYLEKKGNLLLRMAKEENYNEASLRQLSQHYIEHVDERVTYLSATGKIIFDTSNSNLLGTRSNRPEVKTVLAGGKLGTSLRKSATLKKELLYVALPVEQDNHLIGILRIAESTTTFMTAASSVRNSILTVYVILCLLITIFVLYFLRQKNRPLETLLPAIKKMVANPTRTETIMQTTPQWEELYQALNQLSEQMSHTYKAYSATEHKLHTLLNDLMIGIFIVDSENKLVMINPEMKRQLGLFQNLAEKVNFAEVIKDPQLIQLVYRISPNNPFLHDEITLHQNGERVLDIDLRLFNEERQILVMSYDMTQVRQLEKMQQDFVSNVSHELKTPVTSLIGFTETLLDGAKDDPKTTTEFLRIMEKDAKRLQALIQDIIQLSKGRQALDYPIQNITVAELLAQILESYQAQIQAKNLSVHLVGDQALVWSTKVELFYPIAKNLIENAIKYTPEAKKITISYTLADNLTLNVSDQGLGIDSDDQQRIFERFYRVDKARARQSGGTGLGLAIVKESVEKLGGKVQLESHPGVGSTFTVTLPKL</sequence>
<dbReference type="CDD" id="cd00082">
    <property type="entry name" value="HisKA"/>
    <property type="match status" value="1"/>
</dbReference>
<dbReference type="InterPro" id="IPR003661">
    <property type="entry name" value="HisK_dim/P_dom"/>
</dbReference>